<feature type="compositionally biased region" description="Basic and acidic residues" evidence="1">
    <location>
        <begin position="257"/>
        <end position="277"/>
    </location>
</feature>
<accession>A0A5J6N1Z1</accession>
<dbReference type="AlphaFoldDB" id="A0A5J6N1Z1"/>
<dbReference type="OrthoDB" id="5464900at2"/>
<reference evidence="2 3" key="1">
    <citation type="submission" date="2019-08" db="EMBL/GenBank/DDBJ databases">
        <title>Hyperibacter terrae gen. nov., sp. nov. and Hyperibacter viscosus sp. nov., two new members in the family Rhodospirillaceae isolated from the rhizosphere of Hypericum perforatum.</title>
        <authorList>
            <person name="Noviana Z."/>
        </authorList>
    </citation>
    <scope>NUCLEOTIDE SEQUENCE [LARGE SCALE GENOMIC DNA]</scope>
    <source>
        <strain evidence="2 3">R5959</strain>
    </source>
</reference>
<dbReference type="EMBL" id="CP042582">
    <property type="protein sequence ID" value="QEX23799.1"/>
    <property type="molecule type" value="Genomic_DNA"/>
</dbReference>
<sequence length="713" mass="77873">MLSDRALQSIIQARLSEALGQESSALKGARIEALRRYRGEPDGREREGHSQVVWRDVAEAVDSVMPQLMKIFAGAERIGQFQPQGPEDEAAAAQATDYVNWIWSSQNNGPMILHHWLKDGLLQRLGVIKVWWDRSQRRQRESYRGLTEEELGALALGDDDRIVRHEERPETVIDPVSGQPVTLTVHDLAIDRVEAEGCVRIAAIPPEDFGCDPRAACDEEMAFAFHRCRKTVSDLIEMGVPKAKALALSPGDDDLDSEKAARRHPDQDDGASDHEASLDPAMRSVWVAECYLKVDADEDGIAEWRKITVAGPTSGVEILFDEEVDGHPFCTWTPFPTPHKLVGESLDDKVGDIQEVKTALMRQVLDNLYLTNNPGLGVTERVNLGDALDREIGGVVRVEDQAGPVGNHIMPITVPFTAGASLGVMEYIDQAKEMRTGVSRLSQGLDADALGKTATGVNAITNLAQERLALVARVFAESGLKRAFKKTLELVCKYQDKAKTVRLRNRWVPMDPREWSDQMDFTPTVGIGSGNRDQILAHLQQILALQVQAIQFQGGVQGPLVDLHHIHNTLSRLVENAGLKAPELFFADPAAAPPQASKPEAPPAPDPRLLAAQAQLQLEQAKVNAEMQLQQARAQADMQVAAMKAEAEIAIARQRAAAQIEIDRQKAAAAAELAGVRAGLEHERKTAELAAEAGLEAAKVALGTGDGELRAPR</sequence>
<evidence type="ECO:0000256" key="1">
    <source>
        <dbReference type="SAM" id="MobiDB-lite"/>
    </source>
</evidence>
<dbReference type="Pfam" id="PF23899">
    <property type="entry name" value="SU10_portal"/>
    <property type="match status" value="1"/>
</dbReference>
<evidence type="ECO:0000313" key="2">
    <source>
        <dbReference type="EMBL" id="QEX23799.1"/>
    </source>
</evidence>
<dbReference type="RefSeq" id="WP_151119137.1">
    <property type="nucleotide sequence ID" value="NZ_CP042582.1"/>
</dbReference>
<keyword evidence="3" id="KW-1185">Reference proteome</keyword>
<dbReference type="KEGG" id="hadh:FRZ61_37380"/>
<evidence type="ECO:0000313" key="3">
    <source>
        <dbReference type="Proteomes" id="UP000325797"/>
    </source>
</evidence>
<dbReference type="Proteomes" id="UP000325797">
    <property type="component" value="Chromosome"/>
</dbReference>
<name>A0A5J6N1Z1_9PROT</name>
<protein>
    <recommendedName>
        <fullName evidence="4">Phage portal protein</fullName>
    </recommendedName>
</protein>
<dbReference type="InterPro" id="IPR056909">
    <property type="entry name" value="SU10_portal"/>
</dbReference>
<gene>
    <name evidence="2" type="ORF">FRZ61_37380</name>
</gene>
<proteinExistence type="predicted"/>
<feature type="region of interest" description="Disordered" evidence="1">
    <location>
        <begin position="247"/>
        <end position="277"/>
    </location>
</feature>
<organism evidence="2 3">
    <name type="scientific">Hypericibacter adhaerens</name>
    <dbReference type="NCBI Taxonomy" id="2602016"/>
    <lineage>
        <taxon>Bacteria</taxon>
        <taxon>Pseudomonadati</taxon>
        <taxon>Pseudomonadota</taxon>
        <taxon>Alphaproteobacteria</taxon>
        <taxon>Rhodospirillales</taxon>
        <taxon>Dongiaceae</taxon>
        <taxon>Hypericibacter</taxon>
    </lineage>
</organism>
<evidence type="ECO:0008006" key="4">
    <source>
        <dbReference type="Google" id="ProtNLM"/>
    </source>
</evidence>